<evidence type="ECO:0000256" key="1">
    <source>
        <dbReference type="ARBA" id="ARBA00023015"/>
    </source>
</evidence>
<sequence length="247" mass="27891">MKTVRHQELVQLVEHYDNLTTQQLAHLLEVSQETVRRDLRLLQKQGKIVRQHGRAKRINRGADEGGDPFAARLKSHLNSKADIAHRALAWIAPEMVIALDASSTCWYLARLLPDIPLTVFTNSERICQALAKREHIQLISTGGLLQRKYACYINAPLAAQLKSLDIDLFLFSCEGVDSNGTLWDTRSWNADYKTALLKRSAQSLLLIDKSKFDRVSEVRIGERVDVTEIITEGEPCSDALRKVEHAP</sequence>
<dbReference type="InterPro" id="IPR036388">
    <property type="entry name" value="WH-like_DNA-bd_sf"/>
</dbReference>
<dbReference type="InterPro" id="IPR014036">
    <property type="entry name" value="DeoR-like_C"/>
</dbReference>
<dbReference type="Gene3D" id="3.40.50.1360">
    <property type="match status" value="1"/>
</dbReference>
<feature type="domain" description="HTH deoR-type" evidence="4">
    <location>
        <begin position="2"/>
        <end position="57"/>
    </location>
</feature>
<protein>
    <submittedName>
        <fullName evidence="5">Glycerol-3-phosphate regulon repressor</fullName>
    </submittedName>
</protein>
<dbReference type="InterPro" id="IPR050313">
    <property type="entry name" value="Carb_Metab_HTH_regulators"/>
</dbReference>
<evidence type="ECO:0000256" key="3">
    <source>
        <dbReference type="ARBA" id="ARBA00023163"/>
    </source>
</evidence>
<dbReference type="EMBL" id="UIGI01000001">
    <property type="protein sequence ID" value="SUW65357.1"/>
    <property type="molecule type" value="Genomic_DNA"/>
</dbReference>
<dbReference type="SUPFAM" id="SSF100950">
    <property type="entry name" value="NagB/RpiA/CoA transferase-like"/>
    <property type="match status" value="1"/>
</dbReference>
<keyword evidence="1" id="KW-0805">Transcription regulation</keyword>
<accession>A0A381CBZ2</accession>
<dbReference type="InterPro" id="IPR036390">
    <property type="entry name" value="WH_DNA-bd_sf"/>
</dbReference>
<dbReference type="PROSITE" id="PS00894">
    <property type="entry name" value="HTH_DEOR_1"/>
    <property type="match status" value="1"/>
</dbReference>
<dbReference type="Pfam" id="PF08220">
    <property type="entry name" value="HTH_DeoR"/>
    <property type="match status" value="1"/>
</dbReference>
<dbReference type="SMART" id="SM01134">
    <property type="entry name" value="DeoRC"/>
    <property type="match status" value="1"/>
</dbReference>
<gene>
    <name evidence="5" type="primary">glpR_3</name>
    <name evidence="5" type="ORF">NCTC12119_03899</name>
</gene>
<dbReference type="PANTHER" id="PTHR30363">
    <property type="entry name" value="HTH-TYPE TRANSCRIPTIONAL REGULATOR SRLR-RELATED"/>
    <property type="match status" value="1"/>
</dbReference>
<dbReference type="AlphaFoldDB" id="A0A381CBZ2"/>
<evidence type="ECO:0000256" key="2">
    <source>
        <dbReference type="ARBA" id="ARBA00023125"/>
    </source>
</evidence>
<dbReference type="SMART" id="SM00420">
    <property type="entry name" value="HTH_DEOR"/>
    <property type="match status" value="1"/>
</dbReference>
<dbReference type="GO" id="GO:0003677">
    <property type="term" value="F:DNA binding"/>
    <property type="evidence" value="ECO:0007669"/>
    <property type="project" value="UniProtKB-KW"/>
</dbReference>
<keyword evidence="3" id="KW-0804">Transcription</keyword>
<dbReference type="InterPro" id="IPR018356">
    <property type="entry name" value="Tscrpt_reg_HTH_DeoR_CS"/>
</dbReference>
<dbReference type="PANTHER" id="PTHR30363:SF49">
    <property type="entry name" value="L-FUCOSE OPERON ACTIVATOR"/>
    <property type="match status" value="1"/>
</dbReference>
<dbReference type="SUPFAM" id="SSF46785">
    <property type="entry name" value="Winged helix' DNA-binding domain"/>
    <property type="match status" value="1"/>
</dbReference>
<dbReference type="Proteomes" id="UP000255528">
    <property type="component" value="Unassembled WGS sequence"/>
</dbReference>
<dbReference type="GO" id="GO:0003700">
    <property type="term" value="F:DNA-binding transcription factor activity"/>
    <property type="evidence" value="ECO:0007669"/>
    <property type="project" value="InterPro"/>
</dbReference>
<evidence type="ECO:0000259" key="4">
    <source>
        <dbReference type="PROSITE" id="PS51000"/>
    </source>
</evidence>
<evidence type="ECO:0000313" key="5">
    <source>
        <dbReference type="EMBL" id="SUW65357.1"/>
    </source>
</evidence>
<organism evidence="5 6">
    <name type="scientific">Buttiauxella agrestis</name>
    <dbReference type="NCBI Taxonomy" id="82977"/>
    <lineage>
        <taxon>Bacteria</taxon>
        <taxon>Pseudomonadati</taxon>
        <taxon>Pseudomonadota</taxon>
        <taxon>Gammaproteobacteria</taxon>
        <taxon>Enterobacterales</taxon>
        <taxon>Enterobacteriaceae</taxon>
        <taxon>Buttiauxella</taxon>
    </lineage>
</organism>
<reference evidence="5 6" key="1">
    <citation type="submission" date="2018-06" db="EMBL/GenBank/DDBJ databases">
        <authorList>
            <consortium name="Pathogen Informatics"/>
            <person name="Doyle S."/>
        </authorList>
    </citation>
    <scope>NUCLEOTIDE SEQUENCE [LARGE SCALE GENOMIC DNA]</scope>
    <source>
        <strain evidence="5 6">NCTC12119</strain>
    </source>
</reference>
<dbReference type="Gene3D" id="1.10.10.10">
    <property type="entry name" value="Winged helix-like DNA-binding domain superfamily/Winged helix DNA-binding domain"/>
    <property type="match status" value="1"/>
</dbReference>
<dbReference type="PRINTS" id="PR00037">
    <property type="entry name" value="HTHLACR"/>
</dbReference>
<dbReference type="InterPro" id="IPR001034">
    <property type="entry name" value="DeoR_HTH"/>
</dbReference>
<dbReference type="NCBIfam" id="NF007720">
    <property type="entry name" value="PRK10411.1"/>
    <property type="match status" value="1"/>
</dbReference>
<dbReference type="RefSeq" id="WP_115630901.1">
    <property type="nucleotide sequence ID" value="NZ_UIGI01000001.1"/>
</dbReference>
<keyword evidence="2" id="KW-0238">DNA-binding</keyword>
<dbReference type="PROSITE" id="PS51000">
    <property type="entry name" value="HTH_DEOR_2"/>
    <property type="match status" value="1"/>
</dbReference>
<dbReference type="Pfam" id="PF00455">
    <property type="entry name" value="DeoRC"/>
    <property type="match status" value="1"/>
</dbReference>
<name>A0A381CBZ2_9ENTR</name>
<evidence type="ECO:0000313" key="6">
    <source>
        <dbReference type="Proteomes" id="UP000255528"/>
    </source>
</evidence>
<proteinExistence type="predicted"/>
<dbReference type="InterPro" id="IPR037171">
    <property type="entry name" value="NagB/RpiA_transferase-like"/>
</dbReference>